<feature type="compositionally biased region" description="Low complexity" evidence="1">
    <location>
        <begin position="95"/>
        <end position="107"/>
    </location>
</feature>
<gene>
    <name evidence="2" type="ORF">CI109_102261</name>
</gene>
<evidence type="ECO:0000256" key="1">
    <source>
        <dbReference type="SAM" id="MobiDB-lite"/>
    </source>
</evidence>
<feature type="region of interest" description="Disordered" evidence="1">
    <location>
        <begin position="35"/>
        <end position="63"/>
    </location>
</feature>
<reference evidence="2" key="1">
    <citation type="submission" date="2017-08" db="EMBL/GenBank/DDBJ databases">
        <authorList>
            <person name="Cuomo C."/>
            <person name="Billmyre B."/>
            <person name="Heitman J."/>
        </authorList>
    </citation>
    <scope>NUCLEOTIDE SEQUENCE</scope>
    <source>
        <strain evidence="2">CBS 12478</strain>
    </source>
</reference>
<feature type="compositionally biased region" description="Low complexity" evidence="1">
    <location>
        <begin position="643"/>
        <end position="657"/>
    </location>
</feature>
<sequence>MSTIITPTHGSSSSSFERKRKYVLAVEIPVRRSRSRFVRSEAPSPPLSDSSTSSTFSSTTTVRPVQKVRIPLSTSSATLPSFHLNDNNKGKAVESTTFHSPSTTSSESWREQSVLNSDNEGPSTRIRLDVGSDVNDNVNDHESHLPAEAVECAQHHDDAHDHAHAHDHPMHIANLDILATAANFIADDDAAMEVLADGRIIPVESDSTVRVQVQVKEEKEVVPAKLMEVAKQVDDHWEEEDIVDAALAPHVNTTSTPSGDFDHAGEPSECLVCTESITDLLKGAEEEGKGGLGGGLALWVCELPNCGALYCLSCAIELVNRDYQRYKHPSCCACTRRWDVDALRKQAQTYDPVAMANPIIVPPPLNTLSALLSAQVSAVALLLARFRMTEQARGVGPDNAAPFIAWHDEQRLPNVLDHGLLQRAWQSYFLNQPAGMMNPRLDLQIILGHEGLAAEAVAEGIRGINSDPQGTVLLQRIAQIIATIPRDTEDPEERERRQTINGQVRMVAIRHSIKMRMTAVASFHDGQPRLRRGRRTRLPANPTIDDLIRRLGEVVPDHTLVNLGLIFYNRPDMVVRRPIPGGPPQLPAHARVVPDQIRQAVVAAFERQRQRQQRQAVAVAAAAGVPPNAPRLANAQPLPPQPAVAVHRPQAEGQAGRRPGREAGRRALERMRVMVADMEREVDIVLREDEAEQVV</sequence>
<feature type="region of interest" description="Disordered" evidence="1">
    <location>
        <begin position="628"/>
        <end position="663"/>
    </location>
</feature>
<dbReference type="AlphaFoldDB" id="A0A5M6C1V8"/>
<keyword evidence="3" id="KW-1185">Reference proteome</keyword>
<organism evidence="2 3">
    <name type="scientific">Kwoniella shandongensis</name>
    <dbReference type="NCBI Taxonomy" id="1734106"/>
    <lineage>
        <taxon>Eukaryota</taxon>
        <taxon>Fungi</taxon>
        <taxon>Dikarya</taxon>
        <taxon>Basidiomycota</taxon>
        <taxon>Agaricomycotina</taxon>
        <taxon>Tremellomycetes</taxon>
        <taxon>Tremellales</taxon>
        <taxon>Cryptococcaceae</taxon>
        <taxon>Kwoniella</taxon>
    </lineage>
</organism>
<dbReference type="RefSeq" id="XP_031860860.1">
    <property type="nucleotide sequence ID" value="XM_032004745.1"/>
</dbReference>
<dbReference type="KEGG" id="ksn:43588883"/>
<reference evidence="2" key="2">
    <citation type="submission" date="2024-01" db="EMBL/GenBank/DDBJ databases">
        <title>Comparative genomics of Cryptococcus and Kwoniella reveals pathogenesis evolution and contrasting modes of karyotype evolution via chromosome fusion or intercentromeric recombination.</title>
        <authorList>
            <person name="Coelho M.A."/>
            <person name="David-Palma M."/>
            <person name="Shea T."/>
            <person name="Bowers K."/>
            <person name="McGinley-Smith S."/>
            <person name="Mohammad A.W."/>
            <person name="Gnirke A."/>
            <person name="Yurkov A.M."/>
            <person name="Nowrousian M."/>
            <person name="Sun S."/>
            <person name="Cuomo C.A."/>
            <person name="Heitman J."/>
        </authorList>
    </citation>
    <scope>NUCLEOTIDE SEQUENCE</scope>
    <source>
        <strain evidence="2">CBS 12478</strain>
    </source>
</reference>
<name>A0A5M6C1V8_9TREE</name>
<dbReference type="EMBL" id="CP144054">
    <property type="protein sequence ID" value="WWD17818.1"/>
    <property type="molecule type" value="Genomic_DNA"/>
</dbReference>
<evidence type="ECO:0000313" key="3">
    <source>
        <dbReference type="Proteomes" id="UP000322225"/>
    </source>
</evidence>
<feature type="compositionally biased region" description="Low complexity" evidence="1">
    <location>
        <begin position="47"/>
        <end position="61"/>
    </location>
</feature>
<accession>A0A5M6C1V8</accession>
<proteinExistence type="predicted"/>
<dbReference type="Proteomes" id="UP000322225">
    <property type="component" value="Chromosome 4"/>
</dbReference>
<evidence type="ECO:0000313" key="2">
    <source>
        <dbReference type="EMBL" id="WWD17818.1"/>
    </source>
</evidence>
<dbReference type="GeneID" id="43588883"/>
<feature type="compositionally biased region" description="Polar residues" evidence="1">
    <location>
        <begin position="111"/>
        <end position="122"/>
    </location>
</feature>
<dbReference type="OrthoDB" id="2565139at2759"/>
<protein>
    <submittedName>
        <fullName evidence="2">Uncharacterized protein</fullName>
    </submittedName>
</protein>
<feature type="region of interest" description="Disordered" evidence="1">
    <location>
        <begin position="77"/>
        <end position="125"/>
    </location>
</feature>